<gene>
    <name evidence="3" type="ORF">NDU88_007361</name>
</gene>
<feature type="region of interest" description="Disordered" evidence="1">
    <location>
        <begin position="186"/>
        <end position="205"/>
    </location>
</feature>
<evidence type="ECO:0000313" key="4">
    <source>
        <dbReference type="Proteomes" id="UP001066276"/>
    </source>
</evidence>
<dbReference type="EMBL" id="JANPWB010000005">
    <property type="protein sequence ID" value="KAJ1190623.1"/>
    <property type="molecule type" value="Genomic_DNA"/>
</dbReference>
<proteinExistence type="predicted"/>
<reference evidence="3" key="1">
    <citation type="journal article" date="2022" name="bioRxiv">
        <title>Sequencing and chromosome-scale assembly of the giantPleurodeles waltlgenome.</title>
        <authorList>
            <person name="Brown T."/>
            <person name="Elewa A."/>
            <person name="Iarovenko S."/>
            <person name="Subramanian E."/>
            <person name="Araus A.J."/>
            <person name="Petzold A."/>
            <person name="Susuki M."/>
            <person name="Suzuki K.-i.T."/>
            <person name="Hayashi T."/>
            <person name="Toyoda A."/>
            <person name="Oliveira C."/>
            <person name="Osipova E."/>
            <person name="Leigh N.D."/>
            <person name="Simon A."/>
            <person name="Yun M.H."/>
        </authorList>
    </citation>
    <scope>NUCLEOTIDE SEQUENCE</scope>
    <source>
        <strain evidence="3">20211129_DDA</strain>
        <tissue evidence="3">Liver</tissue>
    </source>
</reference>
<dbReference type="PANTHER" id="PTHR23232">
    <property type="entry name" value="KRAB DOMAIN C2H2 ZINC FINGER"/>
    <property type="match status" value="1"/>
</dbReference>
<dbReference type="PANTHER" id="PTHR23232:SF142">
    <property type="entry name" value="GASTRULA ZINC FINGER PROTEIN XLCGF57.1-LIKE-RELATED"/>
    <property type="match status" value="1"/>
</dbReference>
<dbReference type="InterPro" id="IPR036051">
    <property type="entry name" value="KRAB_dom_sf"/>
</dbReference>
<dbReference type="CDD" id="cd07765">
    <property type="entry name" value="KRAB_A-box"/>
    <property type="match status" value="1"/>
</dbReference>
<evidence type="ECO:0000313" key="3">
    <source>
        <dbReference type="EMBL" id="KAJ1190623.1"/>
    </source>
</evidence>
<dbReference type="InterPro" id="IPR050169">
    <property type="entry name" value="Krueppel_C2H2_ZnF"/>
</dbReference>
<protein>
    <recommendedName>
        <fullName evidence="2">KRAB domain-containing protein</fullName>
    </recommendedName>
</protein>
<evidence type="ECO:0000256" key="1">
    <source>
        <dbReference type="SAM" id="MobiDB-lite"/>
    </source>
</evidence>
<sequence length="238" mass="27049">MQSSEVAFCDVTAYFSQEEWKLLHEWQKVLYRNVMKEIHQALISLGPLIANTVNSLRVKEKEELFSVDSDYSEARPRIHRVPSDIDASVHDLLKVSGSENEYLKTSQYTEGKEQIGCLSADFQIHTTNPRLGKDETTVSIFIDRFGVEMEENRPDQNPGCEDVSLTIKDEDDAYCMENWDRKRRECVSSDTSGGSVNKRRKPEKLDDCTESFTSSVVSAEPSAALCVTLVLRKGEKLR</sequence>
<dbReference type="PROSITE" id="PS50805">
    <property type="entry name" value="KRAB"/>
    <property type="match status" value="1"/>
</dbReference>
<organism evidence="3 4">
    <name type="scientific">Pleurodeles waltl</name>
    <name type="common">Iberian ribbed newt</name>
    <dbReference type="NCBI Taxonomy" id="8319"/>
    <lineage>
        <taxon>Eukaryota</taxon>
        <taxon>Metazoa</taxon>
        <taxon>Chordata</taxon>
        <taxon>Craniata</taxon>
        <taxon>Vertebrata</taxon>
        <taxon>Euteleostomi</taxon>
        <taxon>Amphibia</taxon>
        <taxon>Batrachia</taxon>
        <taxon>Caudata</taxon>
        <taxon>Salamandroidea</taxon>
        <taxon>Salamandridae</taxon>
        <taxon>Pleurodelinae</taxon>
        <taxon>Pleurodeles</taxon>
    </lineage>
</organism>
<dbReference type="Proteomes" id="UP001066276">
    <property type="component" value="Chromosome 3_1"/>
</dbReference>
<dbReference type="SMART" id="SM00349">
    <property type="entry name" value="KRAB"/>
    <property type="match status" value="1"/>
</dbReference>
<dbReference type="SUPFAM" id="SSF109640">
    <property type="entry name" value="KRAB domain (Kruppel-associated box)"/>
    <property type="match status" value="1"/>
</dbReference>
<name>A0AAV7UNL1_PLEWA</name>
<evidence type="ECO:0000259" key="2">
    <source>
        <dbReference type="PROSITE" id="PS50805"/>
    </source>
</evidence>
<dbReference type="Pfam" id="PF01352">
    <property type="entry name" value="KRAB"/>
    <property type="match status" value="1"/>
</dbReference>
<feature type="domain" description="KRAB" evidence="2">
    <location>
        <begin position="6"/>
        <end position="77"/>
    </location>
</feature>
<dbReference type="AlphaFoldDB" id="A0AAV7UNL1"/>
<accession>A0AAV7UNL1</accession>
<comment type="caution">
    <text evidence="3">The sequence shown here is derived from an EMBL/GenBank/DDBJ whole genome shotgun (WGS) entry which is preliminary data.</text>
</comment>
<dbReference type="GO" id="GO:0006355">
    <property type="term" value="P:regulation of DNA-templated transcription"/>
    <property type="evidence" value="ECO:0007669"/>
    <property type="project" value="InterPro"/>
</dbReference>
<dbReference type="Gene3D" id="6.10.140.140">
    <property type="match status" value="1"/>
</dbReference>
<dbReference type="InterPro" id="IPR001909">
    <property type="entry name" value="KRAB"/>
</dbReference>
<keyword evidence="4" id="KW-1185">Reference proteome</keyword>